<reference evidence="12 13" key="1">
    <citation type="submission" date="2015-10" db="EMBL/GenBank/DDBJ databases">
        <title>Metagenome-Assembled Genomes uncover a global brackish microbiome.</title>
        <authorList>
            <person name="Hugerth L.W."/>
            <person name="Larsson J."/>
            <person name="Alneberg J."/>
            <person name="Lindh M.V."/>
            <person name="Legrand C."/>
            <person name="Pinhassi J."/>
            <person name="Andersson A.F."/>
        </authorList>
    </citation>
    <scope>NUCLEOTIDE SEQUENCE [LARGE SCALE GENOMIC DNA]</scope>
    <source>
        <strain evidence="12">BACL1 MAG-120820-bin45</strain>
    </source>
</reference>
<dbReference type="STRING" id="1655612.ABS10_06725"/>
<dbReference type="Proteomes" id="UP000051027">
    <property type="component" value="Unassembled WGS sequence"/>
</dbReference>
<evidence type="ECO:0000256" key="8">
    <source>
        <dbReference type="HAMAP-Rule" id="MF_00425"/>
    </source>
</evidence>
<evidence type="ECO:0000259" key="10">
    <source>
        <dbReference type="Pfam" id="PF11973"/>
    </source>
</evidence>
<dbReference type="AlphaFoldDB" id="A0A0R2U979"/>
<dbReference type="InterPro" id="IPR056147">
    <property type="entry name" value="NQRA_N"/>
</dbReference>
<evidence type="ECO:0000256" key="5">
    <source>
        <dbReference type="ARBA" id="ARBA00023065"/>
    </source>
</evidence>
<dbReference type="GO" id="GO:0016655">
    <property type="term" value="F:oxidoreductase activity, acting on NAD(P)H, quinone or similar compound as acceptor"/>
    <property type="evidence" value="ECO:0007669"/>
    <property type="project" value="UniProtKB-UniRule"/>
</dbReference>
<dbReference type="InterPro" id="IPR022615">
    <property type="entry name" value="NqrA_C_domain"/>
</dbReference>
<keyword evidence="6 8" id="KW-0830">Ubiquinone</keyword>
<dbReference type="Pfam" id="PF24836">
    <property type="entry name" value="NQRA_2nd"/>
    <property type="match status" value="1"/>
</dbReference>
<keyword evidence="4 8" id="KW-0915">Sodium</keyword>
<comment type="caution">
    <text evidence="12">The sequence shown here is derived from an EMBL/GenBank/DDBJ whole genome shotgun (WGS) entry which is preliminary data.</text>
</comment>
<dbReference type="Pfam" id="PF11973">
    <property type="entry name" value="NQRA_SLBB"/>
    <property type="match status" value="1"/>
</dbReference>
<evidence type="ECO:0000256" key="1">
    <source>
        <dbReference type="ARBA" id="ARBA00022448"/>
    </source>
</evidence>
<accession>A0A0R2U979</accession>
<dbReference type="Pfam" id="PF05896">
    <property type="entry name" value="NQRA_N"/>
    <property type="match status" value="1"/>
</dbReference>
<evidence type="ECO:0000259" key="11">
    <source>
        <dbReference type="Pfam" id="PF24836"/>
    </source>
</evidence>
<dbReference type="GO" id="GO:0006814">
    <property type="term" value="P:sodium ion transport"/>
    <property type="evidence" value="ECO:0007669"/>
    <property type="project" value="UniProtKB-UniRule"/>
</dbReference>
<dbReference type="NCBIfam" id="TIGR01936">
    <property type="entry name" value="nqrA"/>
    <property type="match status" value="1"/>
</dbReference>
<evidence type="ECO:0000256" key="7">
    <source>
        <dbReference type="ARBA" id="ARBA00023201"/>
    </source>
</evidence>
<feature type="domain" description="Na(+)-translocating NADH-quinone reductase subunit A C-terminal" evidence="10">
    <location>
        <begin position="255"/>
        <end position="302"/>
    </location>
</feature>
<sequence length="439" mass="48361">MIHTNKGLDLPISGAPSLEIDSSTAINSIALLGPDFVGLKPTMLVKEGETVAAGQKLFEDKKNPGVYITSPSSGVVQSINRGEKRRFLSLVIEIDNSIEAQEFYLNSYDSSIKFLIDSGAFSYFKTRPYNRIPSAEAMPDAIFVNACDTNPLAVDPHHLIKEDQELFNAGLSFIDSISAKAKTFCSYQNNAFDQSVEGISFNQFNGPHPAGLTGTHIHFLYPVGQNRTVWTISWQEVISLGYLLKNKTLRAHKLVALGGPNVREPKILKVRYGANLSEMTAGAITEDSRIISGSILNGRTAESVMNYLGAYDNQVSVIPDQTNDILFNWAMPGSKLHSQIPAFLSSWLKPKEFIFNASMNGGDRAIVPVPSYQDVMPLNILTTQLLKSLVTFDIELGEKLGALELAPEDLGLVSYVCPSKYDYQSILDSNLEKMFEEFK</sequence>
<evidence type="ECO:0000256" key="4">
    <source>
        <dbReference type="ARBA" id="ARBA00023053"/>
    </source>
</evidence>
<dbReference type="InterPro" id="IPR056148">
    <property type="entry name" value="NQRA_2nd"/>
</dbReference>
<keyword evidence="7 8" id="KW-0739">Sodium transport</keyword>
<evidence type="ECO:0000256" key="3">
    <source>
        <dbReference type="ARBA" id="ARBA00023027"/>
    </source>
</evidence>
<proteinExistence type="inferred from homology"/>
<keyword evidence="2 8" id="KW-1278">Translocase</keyword>
<feature type="domain" description="NqrA N-terminal barrel-sandwich hybrid" evidence="9">
    <location>
        <begin position="2"/>
        <end position="95"/>
    </location>
</feature>
<dbReference type="HAMAP" id="MF_00425">
    <property type="entry name" value="NqrA"/>
    <property type="match status" value="1"/>
</dbReference>
<evidence type="ECO:0000256" key="6">
    <source>
        <dbReference type="ARBA" id="ARBA00023075"/>
    </source>
</evidence>
<comment type="function">
    <text evidence="8">NQR complex catalyzes the reduction of ubiquinone-1 to ubiquinol by two successive reactions, coupled with the transport of Na(+) ions from the cytoplasm to the periplasm. NqrA to NqrE are probably involved in the second step, the conversion of ubisemiquinone to ubiquinol.</text>
</comment>
<evidence type="ECO:0000256" key="2">
    <source>
        <dbReference type="ARBA" id="ARBA00022967"/>
    </source>
</evidence>
<name>A0A0R2U979_9GAMM</name>
<keyword evidence="1 8" id="KW-0813">Transport</keyword>
<dbReference type="PANTHER" id="PTHR37839:SF1">
    <property type="entry name" value="NA(+)-TRANSLOCATING NADH-QUINONE REDUCTASE SUBUNIT A"/>
    <property type="match status" value="1"/>
</dbReference>
<comment type="catalytic activity">
    <reaction evidence="8">
        <text>a ubiquinone + n Na(+)(in) + NADH + H(+) = a ubiquinol + n Na(+)(out) + NAD(+)</text>
        <dbReference type="Rhea" id="RHEA:47748"/>
        <dbReference type="Rhea" id="RHEA-COMP:9565"/>
        <dbReference type="Rhea" id="RHEA-COMP:9566"/>
        <dbReference type="ChEBI" id="CHEBI:15378"/>
        <dbReference type="ChEBI" id="CHEBI:16389"/>
        <dbReference type="ChEBI" id="CHEBI:17976"/>
        <dbReference type="ChEBI" id="CHEBI:29101"/>
        <dbReference type="ChEBI" id="CHEBI:57540"/>
        <dbReference type="ChEBI" id="CHEBI:57945"/>
        <dbReference type="EC" id="7.2.1.1"/>
    </reaction>
</comment>
<dbReference type="EC" id="7.2.1.1" evidence="8"/>
<dbReference type="InterPro" id="IPR008703">
    <property type="entry name" value="NqrA"/>
</dbReference>
<comment type="similarity">
    <text evidence="8">Belongs to the NqrA family.</text>
</comment>
<dbReference type="EMBL" id="LICS01000017">
    <property type="protein sequence ID" value="KRO95780.1"/>
    <property type="molecule type" value="Genomic_DNA"/>
</dbReference>
<keyword evidence="3 8" id="KW-0520">NAD</keyword>
<evidence type="ECO:0000313" key="13">
    <source>
        <dbReference type="Proteomes" id="UP000051027"/>
    </source>
</evidence>
<gene>
    <name evidence="8" type="primary">nqrA</name>
    <name evidence="12" type="ORF">ABS10_06725</name>
</gene>
<dbReference type="NCBIfam" id="NF003759">
    <property type="entry name" value="PRK05352.1-2"/>
    <property type="match status" value="1"/>
</dbReference>
<evidence type="ECO:0000259" key="9">
    <source>
        <dbReference type="Pfam" id="PF05896"/>
    </source>
</evidence>
<feature type="domain" description="NqrA second alpha/beta" evidence="11">
    <location>
        <begin position="113"/>
        <end position="246"/>
    </location>
</feature>
<comment type="subunit">
    <text evidence="8">Composed of six subunits; NqrA, NqrB, NqrC, NqrD, NqrE and NqrF.</text>
</comment>
<protein>
    <recommendedName>
        <fullName evidence="8">Na(+)-translocating NADH-quinone reductase subunit A</fullName>
        <shortName evidence="8">Na(+)-NQR subunit A</shortName>
        <shortName evidence="8">Na(+)-translocating NQR subunit A</shortName>
        <ecNumber evidence="8">7.2.1.1</ecNumber>
    </recommendedName>
    <alternativeName>
        <fullName evidence="8">NQR complex subunit A</fullName>
    </alternativeName>
    <alternativeName>
        <fullName evidence="8">NQR-1 subunit A</fullName>
    </alternativeName>
</protein>
<keyword evidence="5 8" id="KW-0406">Ion transport</keyword>
<evidence type="ECO:0000313" key="12">
    <source>
        <dbReference type="EMBL" id="KRO95780.1"/>
    </source>
</evidence>
<organism evidence="12 13">
    <name type="scientific">SAR86 cluster bacterium BACL1 MAG-120820-bin45</name>
    <dbReference type="NCBI Taxonomy" id="1655612"/>
    <lineage>
        <taxon>Bacteria</taxon>
        <taxon>Pseudomonadati</taxon>
        <taxon>Pseudomonadota</taxon>
        <taxon>Gammaproteobacteria</taxon>
        <taxon>SAR86 cluster</taxon>
    </lineage>
</organism>
<dbReference type="PANTHER" id="PTHR37839">
    <property type="entry name" value="NA(+)-TRANSLOCATING NADH-QUINONE REDUCTASE SUBUNIT A"/>
    <property type="match status" value="1"/>
</dbReference>